<keyword evidence="6" id="KW-1185">Reference proteome</keyword>
<organism evidence="5 6">
    <name type="scientific">Pseudoleptotrichia goodfellowii F0264</name>
    <dbReference type="NCBI Taxonomy" id="596323"/>
    <lineage>
        <taxon>Bacteria</taxon>
        <taxon>Fusobacteriati</taxon>
        <taxon>Fusobacteriota</taxon>
        <taxon>Fusobacteriia</taxon>
        <taxon>Fusobacteriales</taxon>
        <taxon>Leptotrichiaceae</taxon>
        <taxon>Pseudoleptotrichia</taxon>
    </lineage>
</organism>
<dbReference type="InterPro" id="IPR043502">
    <property type="entry name" value="DNA/RNA_pol_sf"/>
</dbReference>
<comment type="catalytic activity">
    <reaction evidence="3">
        <text>DNA(n) + a 2'-deoxyribonucleoside 5'-triphosphate = DNA(n+1) + diphosphate</text>
        <dbReference type="Rhea" id="RHEA:22508"/>
        <dbReference type="Rhea" id="RHEA-COMP:17339"/>
        <dbReference type="Rhea" id="RHEA-COMP:17340"/>
        <dbReference type="ChEBI" id="CHEBI:33019"/>
        <dbReference type="ChEBI" id="CHEBI:61560"/>
        <dbReference type="ChEBI" id="CHEBI:173112"/>
        <dbReference type="EC" id="2.7.7.7"/>
    </reaction>
</comment>
<dbReference type="InterPro" id="IPR002298">
    <property type="entry name" value="DNA_polymerase_A"/>
</dbReference>
<dbReference type="AlphaFoldDB" id="D0GM57"/>
<dbReference type="Pfam" id="PF00476">
    <property type="entry name" value="DNA_pol_A"/>
    <property type="match status" value="1"/>
</dbReference>
<protein>
    <recommendedName>
        <fullName evidence="1">DNA-directed DNA polymerase</fullName>
        <ecNumber evidence="1">2.7.7.7</ecNumber>
    </recommendedName>
</protein>
<accession>D0GM57</accession>
<sequence length="54" mass="6197">MLLQVHDELIFEVKDDAIEKYTDKIKEIMENTVNFEDIKLSANGSVAKDWGALK</sequence>
<gene>
    <name evidence="5" type="ORF">HMPREF0554_1773</name>
</gene>
<dbReference type="EC" id="2.7.7.7" evidence="1"/>
<keyword evidence="2" id="KW-0235">DNA replication</keyword>
<dbReference type="Proteomes" id="UP000004226">
    <property type="component" value="Unassembled WGS sequence"/>
</dbReference>
<evidence type="ECO:0000259" key="4">
    <source>
        <dbReference type="Pfam" id="PF00476"/>
    </source>
</evidence>
<dbReference type="eggNOG" id="COG0749">
    <property type="taxonomic scope" value="Bacteria"/>
</dbReference>
<feature type="domain" description="DNA-directed DNA polymerase family A palm" evidence="4">
    <location>
        <begin position="1"/>
        <end position="51"/>
    </location>
</feature>
<dbReference type="PANTHER" id="PTHR10133">
    <property type="entry name" value="DNA POLYMERASE I"/>
    <property type="match status" value="1"/>
</dbReference>
<evidence type="ECO:0000313" key="5">
    <source>
        <dbReference type="EMBL" id="EEY34837.1"/>
    </source>
</evidence>
<dbReference type="RefSeq" id="WP_006807438.1">
    <property type="nucleotide sequence ID" value="NZ_ADAD01000125.1"/>
</dbReference>
<dbReference type="GO" id="GO:0003887">
    <property type="term" value="F:DNA-directed DNA polymerase activity"/>
    <property type="evidence" value="ECO:0007669"/>
    <property type="project" value="UniProtKB-EC"/>
</dbReference>
<dbReference type="InterPro" id="IPR001098">
    <property type="entry name" value="DNA-dir_DNA_pol_A_palm_dom"/>
</dbReference>
<evidence type="ECO:0000256" key="3">
    <source>
        <dbReference type="ARBA" id="ARBA00049244"/>
    </source>
</evidence>
<dbReference type="GO" id="GO:0003677">
    <property type="term" value="F:DNA binding"/>
    <property type="evidence" value="ECO:0007669"/>
    <property type="project" value="InterPro"/>
</dbReference>
<dbReference type="EMBL" id="ADAD01000125">
    <property type="protein sequence ID" value="EEY34837.1"/>
    <property type="molecule type" value="Genomic_DNA"/>
</dbReference>
<dbReference type="GO" id="GO:0006302">
    <property type="term" value="P:double-strand break repair"/>
    <property type="evidence" value="ECO:0007669"/>
    <property type="project" value="TreeGrafter"/>
</dbReference>
<dbReference type="PANTHER" id="PTHR10133:SF27">
    <property type="entry name" value="DNA POLYMERASE NU"/>
    <property type="match status" value="1"/>
</dbReference>
<evidence type="ECO:0000256" key="2">
    <source>
        <dbReference type="ARBA" id="ARBA00022705"/>
    </source>
</evidence>
<evidence type="ECO:0000313" key="6">
    <source>
        <dbReference type="Proteomes" id="UP000004226"/>
    </source>
</evidence>
<comment type="caution">
    <text evidence="5">The sequence shown here is derived from an EMBL/GenBank/DDBJ whole genome shotgun (WGS) entry which is preliminary data.</text>
</comment>
<proteinExistence type="predicted"/>
<dbReference type="SUPFAM" id="SSF56672">
    <property type="entry name" value="DNA/RNA polymerases"/>
    <property type="match status" value="1"/>
</dbReference>
<dbReference type="GO" id="GO:0006261">
    <property type="term" value="P:DNA-templated DNA replication"/>
    <property type="evidence" value="ECO:0007669"/>
    <property type="project" value="InterPro"/>
</dbReference>
<dbReference type="Gene3D" id="3.30.70.370">
    <property type="match status" value="1"/>
</dbReference>
<evidence type="ECO:0000256" key="1">
    <source>
        <dbReference type="ARBA" id="ARBA00012417"/>
    </source>
</evidence>
<reference evidence="5 6" key="1">
    <citation type="submission" date="2009-10" db="EMBL/GenBank/DDBJ databases">
        <authorList>
            <person name="Harkins D.M."/>
            <person name="Madupu R."/>
            <person name="Durkin A.S."/>
            <person name="Torralba M."/>
            <person name="Methe B."/>
            <person name="Sutton G.G."/>
            <person name="Strausberg R.L."/>
            <person name="Nelson K.E."/>
        </authorList>
    </citation>
    <scope>NUCLEOTIDE SEQUENCE [LARGE SCALE GENOMIC DNA]</scope>
    <source>
        <strain evidence="5 6">F0264</strain>
    </source>
</reference>
<name>D0GM57_9FUSO</name>